<dbReference type="EMBL" id="AP007255">
    <property type="protein sequence ID" value="BAE50528.1"/>
    <property type="molecule type" value="Genomic_DNA"/>
</dbReference>
<dbReference type="Proteomes" id="UP000007058">
    <property type="component" value="Chromosome"/>
</dbReference>
<dbReference type="PANTHER" id="PTHR30629">
    <property type="entry name" value="PROPHAGE INTEGRASE"/>
    <property type="match status" value="1"/>
</dbReference>
<organism evidence="5 6">
    <name type="scientific">Paramagnetospirillum magneticum (strain ATCC 700264 / AMB-1)</name>
    <name type="common">Magnetospirillum magneticum</name>
    <dbReference type="NCBI Taxonomy" id="342108"/>
    <lineage>
        <taxon>Bacteria</taxon>
        <taxon>Pseudomonadati</taxon>
        <taxon>Pseudomonadota</taxon>
        <taxon>Alphaproteobacteria</taxon>
        <taxon>Rhodospirillales</taxon>
        <taxon>Magnetospirillaceae</taxon>
        <taxon>Paramagnetospirillum</taxon>
    </lineage>
</organism>
<dbReference type="PANTHER" id="PTHR30629:SF2">
    <property type="entry name" value="PROPHAGE INTEGRASE INTS-RELATED"/>
    <property type="match status" value="1"/>
</dbReference>
<evidence type="ECO:0000256" key="3">
    <source>
        <dbReference type="ARBA" id="ARBA00023172"/>
    </source>
</evidence>
<dbReference type="GO" id="GO:0006310">
    <property type="term" value="P:DNA recombination"/>
    <property type="evidence" value="ECO:0007669"/>
    <property type="project" value="UniProtKB-KW"/>
</dbReference>
<sequence length="263" mass="29241">MLSKALNLAKRWEWIAKNVAEGTQMYPEHPRKRYASPAELARVLEAIANHPQQDSCDAIRLLILTGARKGEVFTARWEDIDLDAGIWSKPSAHTKQNQEHIAPLSGTAIQLLKRRKETAAGQWVFPGRVSSDEHITDVKKTWDACRKAATLALWRESPSIAAIIDGLHADLKRAPTIEEIQAATKPQNEDLPKGSLDLRIHDLRHTYASMLASKKVPLQVVGALLGHTQAQTTLRYAHLYDDPLREATEFAATAISGIGDNRK</sequence>
<protein>
    <submittedName>
        <fullName evidence="5">Integrase</fullName>
    </submittedName>
</protein>
<dbReference type="InterPro" id="IPR002104">
    <property type="entry name" value="Integrase_catalytic"/>
</dbReference>
<dbReference type="AlphaFoldDB" id="Q2W6J7"/>
<gene>
    <name evidence="5" type="ordered locus">amb1724</name>
</gene>
<dbReference type="SUPFAM" id="SSF56349">
    <property type="entry name" value="DNA breaking-rejoining enzymes"/>
    <property type="match status" value="1"/>
</dbReference>
<reference evidence="5 6" key="1">
    <citation type="journal article" date="2005" name="DNA Res.">
        <title>Complete genome sequence of the facultative anaerobic magnetotactic bacterium Magnetospirillum sp. strain AMB-1.</title>
        <authorList>
            <person name="Matsunaga T."/>
            <person name="Okamura Y."/>
            <person name="Fukuda Y."/>
            <person name="Wahyudi A.T."/>
            <person name="Murase Y."/>
            <person name="Takeyama H."/>
        </authorList>
    </citation>
    <scope>NUCLEOTIDE SEQUENCE [LARGE SCALE GENOMIC DNA]</scope>
    <source>
        <strain evidence="6">ATCC 700264 / AMB-1</strain>
    </source>
</reference>
<name>Q2W6J7_PARM1</name>
<evidence type="ECO:0000259" key="4">
    <source>
        <dbReference type="PROSITE" id="PS51898"/>
    </source>
</evidence>
<dbReference type="InterPro" id="IPR011010">
    <property type="entry name" value="DNA_brk_join_enz"/>
</dbReference>
<dbReference type="GO" id="GO:0003677">
    <property type="term" value="F:DNA binding"/>
    <property type="evidence" value="ECO:0007669"/>
    <property type="project" value="InterPro"/>
</dbReference>
<keyword evidence="2" id="KW-0229">DNA integration</keyword>
<evidence type="ECO:0000256" key="2">
    <source>
        <dbReference type="ARBA" id="ARBA00022908"/>
    </source>
</evidence>
<dbReference type="GO" id="GO:0015074">
    <property type="term" value="P:DNA integration"/>
    <property type="evidence" value="ECO:0007669"/>
    <property type="project" value="UniProtKB-KW"/>
</dbReference>
<keyword evidence="6" id="KW-1185">Reference proteome</keyword>
<dbReference type="Pfam" id="PF00589">
    <property type="entry name" value="Phage_integrase"/>
    <property type="match status" value="1"/>
</dbReference>
<comment type="similarity">
    <text evidence="1">Belongs to the 'phage' integrase family.</text>
</comment>
<dbReference type="STRING" id="342108.amb1724"/>
<evidence type="ECO:0000313" key="6">
    <source>
        <dbReference type="Proteomes" id="UP000007058"/>
    </source>
</evidence>
<dbReference type="KEGG" id="mag:amb1724"/>
<keyword evidence="3" id="KW-0233">DNA recombination</keyword>
<dbReference type="InterPro" id="IPR050808">
    <property type="entry name" value="Phage_Integrase"/>
</dbReference>
<accession>Q2W6J7</accession>
<evidence type="ECO:0000256" key="1">
    <source>
        <dbReference type="ARBA" id="ARBA00008857"/>
    </source>
</evidence>
<feature type="domain" description="Tyr recombinase" evidence="4">
    <location>
        <begin position="30"/>
        <end position="249"/>
    </location>
</feature>
<dbReference type="Gene3D" id="1.10.443.10">
    <property type="entry name" value="Intergrase catalytic core"/>
    <property type="match status" value="1"/>
</dbReference>
<dbReference type="PROSITE" id="PS51898">
    <property type="entry name" value="TYR_RECOMBINASE"/>
    <property type="match status" value="1"/>
</dbReference>
<proteinExistence type="inferred from homology"/>
<evidence type="ECO:0000313" key="5">
    <source>
        <dbReference type="EMBL" id="BAE50528.1"/>
    </source>
</evidence>
<dbReference type="CDD" id="cd00796">
    <property type="entry name" value="INT_Rci_Hp1_C"/>
    <property type="match status" value="1"/>
</dbReference>
<dbReference type="HOGENOM" id="CLU_1056910_0_0_5"/>
<dbReference type="InterPro" id="IPR013762">
    <property type="entry name" value="Integrase-like_cat_sf"/>
</dbReference>